<dbReference type="AlphaFoldDB" id="A0A5J5B810"/>
<feature type="transmembrane region" description="Helical" evidence="1">
    <location>
        <begin position="179"/>
        <end position="198"/>
    </location>
</feature>
<proteinExistence type="predicted"/>
<evidence type="ECO:0000313" key="3">
    <source>
        <dbReference type="Proteomes" id="UP000325577"/>
    </source>
</evidence>
<keyword evidence="1" id="KW-0812">Transmembrane</keyword>
<keyword evidence="1" id="KW-0472">Membrane</keyword>
<evidence type="ECO:0000256" key="1">
    <source>
        <dbReference type="SAM" id="Phobius"/>
    </source>
</evidence>
<protein>
    <submittedName>
        <fullName evidence="2">Uncharacterized protein</fullName>
    </submittedName>
</protein>
<keyword evidence="1" id="KW-1133">Transmembrane helix</keyword>
<dbReference type="EMBL" id="CM018038">
    <property type="protein sequence ID" value="KAA8538466.1"/>
    <property type="molecule type" value="Genomic_DNA"/>
</dbReference>
<gene>
    <name evidence="2" type="ORF">F0562_027988</name>
</gene>
<feature type="transmembrane region" description="Helical" evidence="1">
    <location>
        <begin position="135"/>
        <end position="158"/>
    </location>
</feature>
<evidence type="ECO:0000313" key="2">
    <source>
        <dbReference type="EMBL" id="KAA8538466.1"/>
    </source>
</evidence>
<reference evidence="2 3" key="1">
    <citation type="submission" date="2019-09" db="EMBL/GenBank/DDBJ databases">
        <title>A chromosome-level genome assembly of the Chinese tupelo Nyssa sinensis.</title>
        <authorList>
            <person name="Yang X."/>
            <person name="Kang M."/>
            <person name="Yang Y."/>
            <person name="Xiong H."/>
            <person name="Wang M."/>
            <person name="Zhang Z."/>
            <person name="Wang Z."/>
            <person name="Wu H."/>
            <person name="Ma T."/>
            <person name="Liu J."/>
            <person name="Xi Z."/>
        </authorList>
    </citation>
    <scope>NUCLEOTIDE SEQUENCE [LARGE SCALE GENOMIC DNA]</scope>
    <source>
        <strain evidence="2">J267</strain>
        <tissue evidence="2">Leaf</tissue>
    </source>
</reference>
<keyword evidence="3" id="KW-1185">Reference proteome</keyword>
<sequence>MITGAQLDLFCLIKSGELHYRLVTAYSSIKILMVNISFVPKQNCNFLISPSNSWLEGQISEAVTKVSTLQRTSSSFILLNEKPSRSQTFSQSPMWLDPLDNLRWKMLRKEIIILDGGKSQFMALQPKMITYENSVASFTTAIRFLTGPTALAASFIVIGLRGGLRHVDIVQWTTQRARLYAACLIITYLVISSAVHSVSRGTLFLLTFSIINKISILQGYSSLCNDASTNMVSLALTSSEYLIIKTIVYELRQIMASIAFTSYVKITGLVLQGTSQAD</sequence>
<organism evidence="2 3">
    <name type="scientific">Nyssa sinensis</name>
    <dbReference type="NCBI Taxonomy" id="561372"/>
    <lineage>
        <taxon>Eukaryota</taxon>
        <taxon>Viridiplantae</taxon>
        <taxon>Streptophyta</taxon>
        <taxon>Embryophyta</taxon>
        <taxon>Tracheophyta</taxon>
        <taxon>Spermatophyta</taxon>
        <taxon>Magnoliopsida</taxon>
        <taxon>eudicotyledons</taxon>
        <taxon>Gunneridae</taxon>
        <taxon>Pentapetalae</taxon>
        <taxon>asterids</taxon>
        <taxon>Cornales</taxon>
        <taxon>Nyssaceae</taxon>
        <taxon>Nyssa</taxon>
    </lineage>
</organism>
<accession>A0A5J5B810</accession>
<dbReference type="Proteomes" id="UP000325577">
    <property type="component" value="Linkage Group LG15"/>
</dbReference>
<name>A0A5J5B810_9ASTE</name>